<organism evidence="4">
    <name type="scientific">Aureococcus anophagefferens</name>
    <name type="common">Harmful bloom alga</name>
    <dbReference type="NCBI Taxonomy" id="44056"/>
    <lineage>
        <taxon>Eukaryota</taxon>
        <taxon>Sar</taxon>
        <taxon>Stramenopiles</taxon>
        <taxon>Ochrophyta</taxon>
        <taxon>Pelagophyceae</taxon>
        <taxon>Pelagomonadales</taxon>
        <taxon>Pelagomonadaceae</taxon>
        <taxon>Aureococcus</taxon>
    </lineage>
</organism>
<dbReference type="PRINTS" id="PR00633">
    <property type="entry name" value="RCCNDNSATION"/>
</dbReference>
<dbReference type="OrthoDB" id="10256179at2759"/>
<gene>
    <name evidence="3" type="ORF">AURANDRAFT_5485</name>
</gene>
<reference evidence="3 4" key="1">
    <citation type="journal article" date="2011" name="Proc. Natl. Acad. Sci. U.S.A.">
        <title>Niche of harmful alga Aureococcus anophagefferens revealed through ecogenomics.</title>
        <authorList>
            <person name="Gobler C.J."/>
            <person name="Berry D.L."/>
            <person name="Dyhrman S.T."/>
            <person name="Wilhelm S.W."/>
            <person name="Salamov A."/>
            <person name="Lobanov A.V."/>
            <person name="Zhang Y."/>
            <person name="Collier J.L."/>
            <person name="Wurch L.L."/>
            <person name="Kustka A.B."/>
            <person name="Dill B.D."/>
            <person name="Shah M."/>
            <person name="VerBerkmoes N.C."/>
            <person name="Kuo A."/>
            <person name="Terry A."/>
            <person name="Pangilinan J."/>
            <person name="Lindquist E.A."/>
            <person name="Lucas S."/>
            <person name="Paulsen I.T."/>
            <person name="Hattenrath-Lehmann T.K."/>
            <person name="Talmage S.C."/>
            <person name="Walker E.A."/>
            <person name="Koch F."/>
            <person name="Burson A.M."/>
            <person name="Marcoval M.A."/>
            <person name="Tang Y.Z."/>
            <person name="Lecleir G.R."/>
            <person name="Coyne K.J."/>
            <person name="Berg G.M."/>
            <person name="Bertrand E.M."/>
            <person name="Saito M.A."/>
            <person name="Gladyshev V.N."/>
            <person name="Grigoriev I.V."/>
        </authorList>
    </citation>
    <scope>NUCLEOTIDE SEQUENCE [LARGE SCALE GENOMIC DNA]</scope>
    <source>
        <strain evidence="4">CCMP 1984</strain>
    </source>
</reference>
<dbReference type="EMBL" id="GL833124">
    <property type="protein sequence ID" value="EGB10233.1"/>
    <property type="molecule type" value="Genomic_DNA"/>
</dbReference>
<feature type="repeat" description="RCC1" evidence="2">
    <location>
        <begin position="16"/>
        <end position="69"/>
    </location>
</feature>
<dbReference type="InterPro" id="IPR051625">
    <property type="entry name" value="Signaling_Regulatory_Domain"/>
</dbReference>
<dbReference type="InterPro" id="IPR000408">
    <property type="entry name" value="Reg_chr_condens"/>
</dbReference>
<feature type="non-terminal residue" evidence="3">
    <location>
        <position position="1"/>
    </location>
</feature>
<evidence type="ECO:0000256" key="1">
    <source>
        <dbReference type="ARBA" id="ARBA00022737"/>
    </source>
</evidence>
<protein>
    <submittedName>
        <fullName evidence="3">Uncharacterized protein</fullName>
    </submittedName>
</protein>
<name>F0Y3C1_AURAN</name>
<dbReference type="AlphaFoldDB" id="F0Y3C1"/>
<dbReference type="PANTHER" id="PTHR22872">
    <property type="entry name" value="BTK-BINDING PROTEIN-RELATED"/>
    <property type="match status" value="1"/>
</dbReference>
<feature type="repeat" description="RCC1" evidence="2">
    <location>
        <begin position="86"/>
        <end position="149"/>
    </location>
</feature>
<dbReference type="Proteomes" id="UP000002729">
    <property type="component" value="Unassembled WGS sequence"/>
</dbReference>
<dbReference type="InterPro" id="IPR009091">
    <property type="entry name" value="RCC1/BLIP-II"/>
</dbReference>
<sequence length="221" mass="22487">LIACGPKHALVVVADGGVFTWGAGAHGRLGHGDGVSRVAPTRVAFFPRRDATVRHVACGLHHTLAVAWEPKAGAYDAPGDAIALTARLYAWGFGDGGRLGTGEVSGACRFPARVLLPVEYGYDAADDAPRPHVVAAAAGDQHSLALLTDGRVFAWGSNAFGQLGLGRASAQAVPLPERVGGAGRRGKVVKIAAGARHSGCVSEDGAVLLWGFGDEGQLGAG</sequence>
<dbReference type="InParanoid" id="F0Y3C1"/>
<evidence type="ECO:0000313" key="4">
    <source>
        <dbReference type="Proteomes" id="UP000002729"/>
    </source>
</evidence>
<keyword evidence="4" id="KW-1185">Reference proteome</keyword>
<dbReference type="OMA" id="IDANIHV"/>
<dbReference type="KEGG" id="aaf:AURANDRAFT_5485"/>
<evidence type="ECO:0000256" key="2">
    <source>
        <dbReference type="PROSITE-ProRule" id="PRU00235"/>
    </source>
</evidence>
<feature type="repeat" description="RCC1" evidence="2">
    <location>
        <begin position="150"/>
        <end position="204"/>
    </location>
</feature>
<proteinExistence type="predicted"/>
<dbReference type="Gene3D" id="2.130.10.30">
    <property type="entry name" value="Regulator of chromosome condensation 1/beta-lactamase-inhibitor protein II"/>
    <property type="match status" value="2"/>
</dbReference>
<dbReference type="Pfam" id="PF00415">
    <property type="entry name" value="RCC1"/>
    <property type="match status" value="3"/>
</dbReference>
<dbReference type="GeneID" id="20222443"/>
<accession>F0Y3C1</accession>
<feature type="non-terminal residue" evidence="3">
    <location>
        <position position="221"/>
    </location>
</feature>
<dbReference type="eggNOG" id="ENOG502QSCJ">
    <property type="taxonomic scope" value="Eukaryota"/>
</dbReference>
<keyword evidence="1" id="KW-0677">Repeat</keyword>
<feature type="repeat" description="RCC1" evidence="2">
    <location>
        <begin position="205"/>
        <end position="221"/>
    </location>
</feature>
<dbReference type="PROSITE" id="PS50012">
    <property type="entry name" value="RCC1_3"/>
    <property type="match status" value="4"/>
</dbReference>
<dbReference type="PROSITE" id="PS00626">
    <property type="entry name" value="RCC1_2"/>
    <property type="match status" value="3"/>
</dbReference>
<dbReference type="RefSeq" id="XP_009034755.1">
    <property type="nucleotide sequence ID" value="XM_009036507.1"/>
</dbReference>
<dbReference type="SUPFAM" id="SSF50985">
    <property type="entry name" value="RCC1/BLIP-II"/>
    <property type="match status" value="1"/>
</dbReference>
<evidence type="ECO:0000313" key="3">
    <source>
        <dbReference type="EMBL" id="EGB10233.1"/>
    </source>
</evidence>